<protein>
    <recommendedName>
        <fullName evidence="5">RING-type domain-containing protein</fullName>
    </recommendedName>
</protein>
<proteinExistence type="predicted"/>
<dbReference type="AlphaFoldDB" id="A0A3Q3M9M9"/>
<dbReference type="GeneTree" id="ENSGT01150000286950"/>
<sequence>MAQKRVQLHVETFTCLICLDLLKNPVTVPCGHSYCMNCIKRFWDKKNIYSCPQYSLLKNM</sequence>
<evidence type="ECO:0000256" key="2">
    <source>
        <dbReference type="ARBA" id="ARBA00022771"/>
    </source>
</evidence>
<evidence type="ECO:0000313" key="6">
    <source>
        <dbReference type="Ensembl" id="ENSMAMP00000021902.2"/>
    </source>
</evidence>
<name>A0A3Q3M9M9_9TELE</name>
<dbReference type="InterPro" id="IPR017907">
    <property type="entry name" value="Znf_RING_CS"/>
</dbReference>
<dbReference type="PANTHER" id="PTHR25465">
    <property type="entry name" value="B-BOX DOMAIN CONTAINING"/>
    <property type="match status" value="1"/>
</dbReference>
<keyword evidence="1" id="KW-0479">Metal-binding</keyword>
<dbReference type="SMART" id="SM00184">
    <property type="entry name" value="RING"/>
    <property type="match status" value="1"/>
</dbReference>
<dbReference type="Pfam" id="PF15227">
    <property type="entry name" value="zf-C3HC4_4"/>
    <property type="match status" value="1"/>
</dbReference>
<reference evidence="6" key="2">
    <citation type="submission" date="2025-09" db="UniProtKB">
        <authorList>
            <consortium name="Ensembl"/>
        </authorList>
    </citation>
    <scope>IDENTIFICATION</scope>
</reference>
<dbReference type="PROSITE" id="PS50089">
    <property type="entry name" value="ZF_RING_2"/>
    <property type="match status" value="1"/>
</dbReference>
<evidence type="ECO:0000259" key="5">
    <source>
        <dbReference type="PROSITE" id="PS50089"/>
    </source>
</evidence>
<dbReference type="Proteomes" id="UP000261640">
    <property type="component" value="Unplaced"/>
</dbReference>
<evidence type="ECO:0000256" key="1">
    <source>
        <dbReference type="ARBA" id="ARBA00022723"/>
    </source>
</evidence>
<reference evidence="6" key="1">
    <citation type="submission" date="2025-08" db="UniProtKB">
        <authorList>
            <consortium name="Ensembl"/>
        </authorList>
    </citation>
    <scope>IDENTIFICATION</scope>
</reference>
<dbReference type="SUPFAM" id="SSF57850">
    <property type="entry name" value="RING/U-box"/>
    <property type="match status" value="1"/>
</dbReference>
<dbReference type="GO" id="GO:0008270">
    <property type="term" value="F:zinc ion binding"/>
    <property type="evidence" value="ECO:0007669"/>
    <property type="project" value="UniProtKB-KW"/>
</dbReference>
<dbReference type="PROSITE" id="PS00518">
    <property type="entry name" value="ZF_RING_1"/>
    <property type="match status" value="1"/>
</dbReference>
<dbReference type="InterPro" id="IPR001841">
    <property type="entry name" value="Znf_RING"/>
</dbReference>
<dbReference type="Gene3D" id="3.30.40.10">
    <property type="entry name" value="Zinc/RING finger domain, C3HC4 (zinc finger)"/>
    <property type="match status" value="1"/>
</dbReference>
<organism evidence="6 7">
    <name type="scientific">Mastacembelus armatus</name>
    <name type="common">zig-zag eel</name>
    <dbReference type="NCBI Taxonomy" id="205130"/>
    <lineage>
        <taxon>Eukaryota</taxon>
        <taxon>Metazoa</taxon>
        <taxon>Chordata</taxon>
        <taxon>Craniata</taxon>
        <taxon>Vertebrata</taxon>
        <taxon>Euteleostomi</taxon>
        <taxon>Actinopterygii</taxon>
        <taxon>Neopterygii</taxon>
        <taxon>Teleostei</taxon>
        <taxon>Neoteleostei</taxon>
        <taxon>Acanthomorphata</taxon>
        <taxon>Anabantaria</taxon>
        <taxon>Synbranchiformes</taxon>
        <taxon>Mastacembelidae</taxon>
        <taxon>Mastacembelus</taxon>
    </lineage>
</organism>
<dbReference type="STRING" id="205130.ENSMAMP00000021902"/>
<dbReference type="PANTHER" id="PTHR25465:SF5">
    <property type="entry name" value="E3 UBIQUITIN_ISG15 LIGASE TRIM25-RELATED"/>
    <property type="match status" value="1"/>
</dbReference>
<evidence type="ECO:0000256" key="3">
    <source>
        <dbReference type="ARBA" id="ARBA00022833"/>
    </source>
</evidence>
<evidence type="ECO:0000256" key="4">
    <source>
        <dbReference type="PROSITE-ProRule" id="PRU00175"/>
    </source>
</evidence>
<keyword evidence="2 4" id="KW-0863">Zinc-finger</keyword>
<keyword evidence="3" id="KW-0862">Zinc</keyword>
<feature type="domain" description="RING-type" evidence="5">
    <location>
        <begin position="15"/>
        <end position="52"/>
    </location>
</feature>
<evidence type="ECO:0000313" key="7">
    <source>
        <dbReference type="Proteomes" id="UP000261640"/>
    </source>
</evidence>
<dbReference type="InParanoid" id="A0A3Q3M9M9"/>
<dbReference type="InterPro" id="IPR013083">
    <property type="entry name" value="Znf_RING/FYVE/PHD"/>
</dbReference>
<accession>A0A3Q3M9M9</accession>
<dbReference type="Ensembl" id="ENSMAMT00000022455.2">
    <property type="protein sequence ID" value="ENSMAMP00000021902.2"/>
    <property type="gene ID" value="ENSMAMG00000014731.2"/>
</dbReference>
<dbReference type="InterPro" id="IPR051051">
    <property type="entry name" value="E3_ubiq-ligase_TRIM/RNF"/>
</dbReference>
<keyword evidence="7" id="KW-1185">Reference proteome</keyword>